<evidence type="ECO:0000313" key="2">
    <source>
        <dbReference type="Proteomes" id="UP000694388"/>
    </source>
</evidence>
<dbReference type="Ensembl" id="ENSEBUT00000001584.1">
    <property type="protein sequence ID" value="ENSEBUP00000001261.1"/>
    <property type="gene ID" value="ENSEBUG00000001132.1"/>
</dbReference>
<organism evidence="1 2">
    <name type="scientific">Eptatretus burgeri</name>
    <name type="common">Inshore hagfish</name>
    <dbReference type="NCBI Taxonomy" id="7764"/>
    <lineage>
        <taxon>Eukaryota</taxon>
        <taxon>Metazoa</taxon>
        <taxon>Chordata</taxon>
        <taxon>Craniata</taxon>
        <taxon>Vertebrata</taxon>
        <taxon>Cyclostomata</taxon>
        <taxon>Myxini</taxon>
        <taxon>Myxiniformes</taxon>
        <taxon>Myxinidae</taxon>
        <taxon>Eptatretinae</taxon>
        <taxon>Eptatretus</taxon>
    </lineage>
</organism>
<sequence>MRDILESYDADFTLAGCSPQLIRRTNEAEASAQRLPFAGPRSLIVQPISFLQGACNSNKERIFHLLENPASAALQQNRVRATELQTECDNLRECIRAFEAGNCTSGTLSDLPPPREVSGEVHCRG</sequence>
<reference evidence="1" key="1">
    <citation type="submission" date="2025-08" db="UniProtKB">
        <authorList>
            <consortium name="Ensembl"/>
        </authorList>
    </citation>
    <scope>IDENTIFICATION</scope>
</reference>
<dbReference type="AlphaFoldDB" id="A0A8C4PWC2"/>
<accession>A0A8C4PWC2</accession>
<protein>
    <submittedName>
        <fullName evidence="1">Uncharacterized protein</fullName>
    </submittedName>
</protein>
<evidence type="ECO:0000313" key="1">
    <source>
        <dbReference type="Ensembl" id="ENSEBUP00000001261.1"/>
    </source>
</evidence>
<proteinExistence type="predicted"/>
<reference evidence="1" key="2">
    <citation type="submission" date="2025-09" db="UniProtKB">
        <authorList>
            <consortium name="Ensembl"/>
        </authorList>
    </citation>
    <scope>IDENTIFICATION</scope>
</reference>
<dbReference type="Proteomes" id="UP000694388">
    <property type="component" value="Unplaced"/>
</dbReference>
<keyword evidence="2" id="KW-1185">Reference proteome</keyword>
<name>A0A8C4PWC2_EPTBU</name>
<dbReference type="Gene3D" id="6.10.250.90">
    <property type="match status" value="1"/>
</dbReference>
<dbReference type="SUPFAM" id="SSF75704">
    <property type="entry name" value="Mitotic arrest deficient-like 1, Mad1"/>
    <property type="match status" value="1"/>
</dbReference>